<evidence type="ECO:0000313" key="3">
    <source>
        <dbReference type="Proteomes" id="UP001221757"/>
    </source>
</evidence>
<gene>
    <name evidence="2" type="ORF">B0H17DRAFT_507262</name>
</gene>
<evidence type="ECO:0000256" key="1">
    <source>
        <dbReference type="SAM" id="MobiDB-lite"/>
    </source>
</evidence>
<evidence type="ECO:0000313" key="2">
    <source>
        <dbReference type="EMBL" id="KAJ7634317.1"/>
    </source>
</evidence>
<feature type="compositionally biased region" description="Basic and acidic residues" evidence="1">
    <location>
        <begin position="152"/>
        <end position="161"/>
    </location>
</feature>
<dbReference type="AlphaFoldDB" id="A0AAD7BYL1"/>
<keyword evidence="3" id="KW-1185">Reference proteome</keyword>
<protein>
    <submittedName>
        <fullName evidence="2">Uncharacterized protein</fullName>
    </submittedName>
</protein>
<feature type="region of interest" description="Disordered" evidence="1">
    <location>
        <begin position="141"/>
        <end position="173"/>
    </location>
</feature>
<organism evidence="2 3">
    <name type="scientific">Mycena rosella</name>
    <name type="common">Pink bonnet</name>
    <name type="synonym">Agaricus rosellus</name>
    <dbReference type="NCBI Taxonomy" id="1033263"/>
    <lineage>
        <taxon>Eukaryota</taxon>
        <taxon>Fungi</taxon>
        <taxon>Dikarya</taxon>
        <taxon>Basidiomycota</taxon>
        <taxon>Agaricomycotina</taxon>
        <taxon>Agaricomycetes</taxon>
        <taxon>Agaricomycetidae</taxon>
        <taxon>Agaricales</taxon>
        <taxon>Marasmiineae</taxon>
        <taxon>Mycenaceae</taxon>
        <taxon>Mycena</taxon>
    </lineage>
</organism>
<proteinExistence type="predicted"/>
<accession>A0AAD7BYL1</accession>
<dbReference type="EMBL" id="JARKIE010000474">
    <property type="protein sequence ID" value="KAJ7634317.1"/>
    <property type="molecule type" value="Genomic_DNA"/>
</dbReference>
<sequence length="173" mass="19133">MHFVETCTLAARGENARFSPKRERHPGRAAVPRVLILSPRVLEKTLCRASRIRSVVPDSSHQICTEHATALSSGHVPAHMMWSVCQKDAIAPRAVMAERARLEGEQLASGSLRRSLAVRQAASRSSTERCCRRRKGGLRRCSPSWRSHRHRSGADLPRDRPVSVSSQLLGGSI</sequence>
<feature type="compositionally biased region" description="Polar residues" evidence="1">
    <location>
        <begin position="163"/>
        <end position="173"/>
    </location>
</feature>
<name>A0AAD7BYL1_MYCRO</name>
<reference evidence="2" key="1">
    <citation type="submission" date="2023-03" db="EMBL/GenBank/DDBJ databases">
        <title>Massive genome expansion in bonnet fungi (Mycena s.s.) driven by repeated elements and novel gene families across ecological guilds.</title>
        <authorList>
            <consortium name="Lawrence Berkeley National Laboratory"/>
            <person name="Harder C.B."/>
            <person name="Miyauchi S."/>
            <person name="Viragh M."/>
            <person name="Kuo A."/>
            <person name="Thoen E."/>
            <person name="Andreopoulos B."/>
            <person name="Lu D."/>
            <person name="Skrede I."/>
            <person name="Drula E."/>
            <person name="Henrissat B."/>
            <person name="Morin E."/>
            <person name="Kohler A."/>
            <person name="Barry K."/>
            <person name="LaButti K."/>
            <person name="Morin E."/>
            <person name="Salamov A."/>
            <person name="Lipzen A."/>
            <person name="Mereny Z."/>
            <person name="Hegedus B."/>
            <person name="Baldrian P."/>
            <person name="Stursova M."/>
            <person name="Weitz H."/>
            <person name="Taylor A."/>
            <person name="Grigoriev I.V."/>
            <person name="Nagy L.G."/>
            <person name="Martin F."/>
            <person name="Kauserud H."/>
        </authorList>
    </citation>
    <scope>NUCLEOTIDE SEQUENCE</scope>
    <source>
        <strain evidence="2">CBHHK067</strain>
    </source>
</reference>
<dbReference type="Proteomes" id="UP001221757">
    <property type="component" value="Unassembled WGS sequence"/>
</dbReference>
<comment type="caution">
    <text evidence="2">The sequence shown here is derived from an EMBL/GenBank/DDBJ whole genome shotgun (WGS) entry which is preliminary data.</text>
</comment>